<name>A0A0N4VVM4_HAEPC</name>
<evidence type="ECO:0000259" key="2">
    <source>
        <dbReference type="Pfam" id="PF08336"/>
    </source>
</evidence>
<organism evidence="5">
    <name type="scientific">Haemonchus placei</name>
    <name type="common">Barber's pole worm</name>
    <dbReference type="NCBI Taxonomy" id="6290"/>
    <lineage>
        <taxon>Eukaryota</taxon>
        <taxon>Metazoa</taxon>
        <taxon>Ecdysozoa</taxon>
        <taxon>Nematoda</taxon>
        <taxon>Chromadorea</taxon>
        <taxon>Rhabditida</taxon>
        <taxon>Rhabditina</taxon>
        <taxon>Rhabditomorpha</taxon>
        <taxon>Strongyloidea</taxon>
        <taxon>Trichostrongylidae</taxon>
        <taxon>Haemonchus</taxon>
    </lineage>
</organism>
<feature type="coiled-coil region" evidence="1">
    <location>
        <begin position="19"/>
        <end position="46"/>
    </location>
</feature>
<dbReference type="AlphaFoldDB" id="A0A0N4VVM4"/>
<dbReference type="WBParaSite" id="HPLM_0000134401-mRNA-1">
    <property type="protein sequence ID" value="HPLM_0000134401-mRNA-1"/>
    <property type="gene ID" value="HPLM_0000134401"/>
</dbReference>
<keyword evidence="1" id="KW-0175">Coiled coil</keyword>
<dbReference type="Gene3D" id="6.10.140.1460">
    <property type="match status" value="1"/>
</dbReference>
<feature type="domain" description="Prolyl 4-hydroxylase N-terminal" evidence="2">
    <location>
        <begin position="1"/>
        <end position="64"/>
    </location>
</feature>
<evidence type="ECO:0000256" key="1">
    <source>
        <dbReference type="SAM" id="Coils"/>
    </source>
</evidence>
<proteinExistence type="predicted"/>
<evidence type="ECO:0000313" key="5">
    <source>
        <dbReference type="WBParaSite" id="HPLM_0000134401-mRNA-1"/>
    </source>
</evidence>
<sequence>MQGLLDSEKSIPSLLYKYIESEKQRLDELKQLAQQYDKRNEQALATGTADISNPINAFVLIKQKVSSSAHFWQCSKVSGGGEVVSGALHARLGVRIPD</sequence>
<reference evidence="3 4" key="2">
    <citation type="submission" date="2018-11" db="EMBL/GenBank/DDBJ databases">
        <authorList>
            <consortium name="Pathogen Informatics"/>
        </authorList>
    </citation>
    <scope>NUCLEOTIDE SEQUENCE [LARGE SCALE GENOMIC DNA]</scope>
    <source>
        <strain evidence="3 4">MHpl1</strain>
    </source>
</reference>
<dbReference type="STRING" id="6290.A0A0N4VVM4"/>
<dbReference type="EMBL" id="UZAF01001726">
    <property type="protein sequence ID" value="VDO09033.1"/>
    <property type="molecule type" value="Genomic_DNA"/>
</dbReference>
<dbReference type="Pfam" id="PF08336">
    <property type="entry name" value="P4Ha_N"/>
    <property type="match status" value="1"/>
</dbReference>
<keyword evidence="4" id="KW-1185">Reference proteome</keyword>
<evidence type="ECO:0000313" key="4">
    <source>
        <dbReference type="Proteomes" id="UP000268014"/>
    </source>
</evidence>
<reference evidence="5" key="1">
    <citation type="submission" date="2017-02" db="UniProtKB">
        <authorList>
            <consortium name="WormBaseParasite"/>
        </authorList>
    </citation>
    <scope>IDENTIFICATION</scope>
</reference>
<evidence type="ECO:0000313" key="3">
    <source>
        <dbReference type="EMBL" id="VDO09033.1"/>
    </source>
</evidence>
<dbReference type="GO" id="GO:0004656">
    <property type="term" value="F:procollagen-proline 4-dioxygenase activity"/>
    <property type="evidence" value="ECO:0007669"/>
    <property type="project" value="InterPro"/>
</dbReference>
<dbReference type="GO" id="GO:0005783">
    <property type="term" value="C:endoplasmic reticulum"/>
    <property type="evidence" value="ECO:0007669"/>
    <property type="project" value="InterPro"/>
</dbReference>
<dbReference type="InterPro" id="IPR013547">
    <property type="entry name" value="P4H_N"/>
</dbReference>
<dbReference type="OrthoDB" id="5866084at2759"/>
<protein>
    <submittedName>
        <fullName evidence="5">P4Ha_N domain-containing protein</fullName>
    </submittedName>
</protein>
<gene>
    <name evidence="3" type="ORF">HPLM_LOCUS1342</name>
</gene>
<dbReference type="Proteomes" id="UP000268014">
    <property type="component" value="Unassembled WGS sequence"/>
</dbReference>
<accession>A0A0N4VVM4</accession>